<proteinExistence type="predicted"/>
<reference evidence="3" key="1">
    <citation type="submission" date="2005-10" db="EMBL/GenBank/DDBJ databases">
        <title>Complete sequence of Pelobacter carbinolicus DSM 2380.</title>
        <authorList>
            <person name="Copeland A."/>
            <person name="Lucas S."/>
            <person name="Lapidus A."/>
            <person name="Barry K."/>
            <person name="Detter J.C."/>
            <person name="Glavina T."/>
            <person name="Hammon N."/>
            <person name="Israni S."/>
            <person name="Pitluck S."/>
            <person name="Chertkov O."/>
            <person name="Schmutz J."/>
            <person name="Larimer F."/>
            <person name="Land M."/>
            <person name="Kyrpides N."/>
            <person name="Ivanova N."/>
            <person name="Richardson P."/>
        </authorList>
    </citation>
    <scope>NUCLEOTIDE SEQUENCE [LARGE SCALE GENOMIC DNA]</scope>
    <source>
        <strain evidence="3">DSM 2380 / NBRC 103641 / GraBd1</strain>
    </source>
</reference>
<dbReference type="HOGENOM" id="CLU_2602902_0_0_7"/>
<evidence type="ECO:0000313" key="3">
    <source>
        <dbReference type="Proteomes" id="UP000002534"/>
    </source>
</evidence>
<dbReference type="Proteomes" id="UP000002534">
    <property type="component" value="Chromosome"/>
</dbReference>
<dbReference type="EMBL" id="CP000142">
    <property type="protein sequence ID" value="ABA89429.1"/>
    <property type="molecule type" value="Genomic_DNA"/>
</dbReference>
<evidence type="ECO:0000313" key="2">
    <source>
        <dbReference type="EMBL" id="ABA89429.1"/>
    </source>
</evidence>
<evidence type="ECO:0000256" key="1">
    <source>
        <dbReference type="SAM" id="MobiDB-lite"/>
    </source>
</evidence>
<dbReference type="AlphaFoldDB" id="Q3A2H8"/>
<feature type="region of interest" description="Disordered" evidence="1">
    <location>
        <begin position="30"/>
        <end position="50"/>
    </location>
</feature>
<dbReference type="KEGG" id="pca:Pcar_2190"/>
<protein>
    <submittedName>
        <fullName evidence="2">Uncharacterized protein</fullName>
    </submittedName>
</protein>
<keyword evidence="3" id="KW-1185">Reference proteome</keyword>
<reference evidence="2 3" key="2">
    <citation type="journal article" date="2012" name="BMC Genomics">
        <title>The genome of Pelobacter carbinolicus reveals surprising metabolic capabilities and physiological features.</title>
        <authorList>
            <person name="Aklujkar M."/>
            <person name="Haveman S.A."/>
            <person name="Didonato R.Jr."/>
            <person name="Chertkov O."/>
            <person name="Han C.S."/>
            <person name="Land M.L."/>
            <person name="Brown P."/>
            <person name="Lovley D.R."/>
        </authorList>
    </citation>
    <scope>NUCLEOTIDE SEQUENCE [LARGE SCALE GENOMIC DNA]</scope>
    <source>
        <strain evidence="3">DSM 2380 / NBRC 103641 / GraBd1</strain>
    </source>
</reference>
<name>Q3A2H8_SYNC1</name>
<gene>
    <name evidence="2" type="ordered locus">Pcar_2190</name>
</gene>
<sequence>MLSGADRLISPGKSHYKTGCFIFIDFAGRPGQRDKRSQENNESGFDGWQPVSNAALETLLRQGDESGKTIKRNEPALLC</sequence>
<accession>Q3A2H8</accession>
<dbReference type="STRING" id="338963.Pcar_2190"/>
<organism evidence="2 3">
    <name type="scientific">Syntrophotalea carbinolica (strain DSM 2380 / NBRC 103641 / GraBd1)</name>
    <name type="common">Pelobacter carbinolicus</name>
    <dbReference type="NCBI Taxonomy" id="338963"/>
    <lineage>
        <taxon>Bacteria</taxon>
        <taxon>Pseudomonadati</taxon>
        <taxon>Thermodesulfobacteriota</taxon>
        <taxon>Desulfuromonadia</taxon>
        <taxon>Desulfuromonadales</taxon>
        <taxon>Syntrophotaleaceae</taxon>
        <taxon>Syntrophotalea</taxon>
    </lineage>
</organism>